<sequence>MFPDCHCTEQCSTHCFRLIQIALNYFAG</sequence>
<reference evidence="1" key="2">
    <citation type="journal article" date="2015" name="Fish Shellfish Immunol.">
        <title>Early steps in the European eel (Anguilla anguilla)-Vibrio vulnificus interaction in the gills: Role of the RtxA13 toxin.</title>
        <authorList>
            <person name="Callol A."/>
            <person name="Pajuelo D."/>
            <person name="Ebbesson L."/>
            <person name="Teles M."/>
            <person name="MacKenzie S."/>
            <person name="Amaro C."/>
        </authorList>
    </citation>
    <scope>NUCLEOTIDE SEQUENCE</scope>
</reference>
<protein>
    <submittedName>
        <fullName evidence="1">Uncharacterized protein</fullName>
    </submittedName>
</protein>
<reference evidence="1" key="1">
    <citation type="submission" date="2014-11" db="EMBL/GenBank/DDBJ databases">
        <authorList>
            <person name="Amaro Gonzalez C."/>
        </authorList>
    </citation>
    <scope>NUCLEOTIDE SEQUENCE</scope>
</reference>
<proteinExistence type="predicted"/>
<organism evidence="1">
    <name type="scientific">Anguilla anguilla</name>
    <name type="common">European freshwater eel</name>
    <name type="synonym">Muraena anguilla</name>
    <dbReference type="NCBI Taxonomy" id="7936"/>
    <lineage>
        <taxon>Eukaryota</taxon>
        <taxon>Metazoa</taxon>
        <taxon>Chordata</taxon>
        <taxon>Craniata</taxon>
        <taxon>Vertebrata</taxon>
        <taxon>Euteleostomi</taxon>
        <taxon>Actinopterygii</taxon>
        <taxon>Neopterygii</taxon>
        <taxon>Teleostei</taxon>
        <taxon>Anguilliformes</taxon>
        <taxon>Anguillidae</taxon>
        <taxon>Anguilla</taxon>
    </lineage>
</organism>
<evidence type="ECO:0000313" key="1">
    <source>
        <dbReference type="EMBL" id="JAH01734.1"/>
    </source>
</evidence>
<dbReference type="EMBL" id="GBXM01106843">
    <property type="protein sequence ID" value="JAH01734.1"/>
    <property type="molecule type" value="Transcribed_RNA"/>
</dbReference>
<name>A0A0E9PB52_ANGAN</name>
<accession>A0A0E9PB52</accession>
<dbReference type="AlphaFoldDB" id="A0A0E9PB52"/>